<comment type="caution">
    <text evidence="4">The sequence shown here is derived from an EMBL/GenBank/DDBJ whole genome shotgun (WGS) entry which is preliminary data.</text>
</comment>
<evidence type="ECO:0000313" key="5">
    <source>
        <dbReference type="Proteomes" id="UP000653730"/>
    </source>
</evidence>
<feature type="non-terminal residue" evidence="4">
    <location>
        <position position="1"/>
    </location>
</feature>
<reference evidence="4 5" key="1">
    <citation type="submission" date="2020-09" db="EMBL/GenBank/DDBJ databases">
        <title>Sinomicrobium weinanense sp. nov., a halophilic bacteria isolated from saline-alkali soil.</title>
        <authorList>
            <person name="Wu P."/>
            <person name="Ren H."/>
            <person name="Mei Y."/>
            <person name="Liang Y."/>
            <person name="Chen Z."/>
        </authorList>
    </citation>
    <scope>NUCLEOTIDE SEQUENCE [LARGE SCALE GENOMIC DNA]</scope>
    <source>
        <strain evidence="4 5">FJxs</strain>
    </source>
</reference>
<evidence type="ECO:0000256" key="1">
    <source>
        <dbReference type="ARBA" id="ARBA00004442"/>
    </source>
</evidence>
<dbReference type="InterPro" id="IPR036942">
    <property type="entry name" value="Beta-barrel_TonB_sf"/>
</dbReference>
<evidence type="ECO:0000313" key="4">
    <source>
        <dbReference type="EMBL" id="MBC9798526.1"/>
    </source>
</evidence>
<keyword evidence="5" id="KW-1185">Reference proteome</keyword>
<dbReference type="EMBL" id="JACVDC010000128">
    <property type="protein sequence ID" value="MBC9798526.1"/>
    <property type="molecule type" value="Genomic_DNA"/>
</dbReference>
<protein>
    <submittedName>
        <fullName evidence="4">TonB-dependent receptor</fullName>
    </submittedName>
</protein>
<keyword evidence="2" id="KW-0472">Membrane</keyword>
<gene>
    <name evidence="4" type="ORF">IBL28_21350</name>
</gene>
<keyword evidence="3" id="KW-0998">Cell outer membrane</keyword>
<sequence length="374" mass="41786">DRLGNYLYLSVLQFSNTLFANGSEVESLRTAAQHFLAINDITWESTTTLDLGVDVSLFDSKLSITADYYDKETKDMLLNLSIPDFSGYEDPTDNVGTMHTKGWEVAVSWKDHIGQLKYSAAFNMFDSKSVIGDIAGKRIIGDRTISQEGDLYNAWYGYKSDGIYQTQEEVDNSATTSDNVSPGDIRYVDISGPDGEPDGIINELDRTQLGGSTLPRYEYGGNIRLEYKGFDLGLAFQGVGKQKAYLRSRYVQPLYSGWQLPPSLIDGNYWSVYNSASENARAAYPRLSSVSKNNNYRFSDFWLIDGSYFRMKNITIGYSLPGNVMDKVGISGLRIYLSGNDLFSIDNYPEGIDPEDNAGYLFTKSYLVGINVNL</sequence>
<organism evidence="4 5">
    <name type="scientific">Sinomicrobium weinanense</name>
    <dbReference type="NCBI Taxonomy" id="2842200"/>
    <lineage>
        <taxon>Bacteria</taxon>
        <taxon>Pseudomonadati</taxon>
        <taxon>Bacteroidota</taxon>
        <taxon>Flavobacteriia</taxon>
        <taxon>Flavobacteriales</taxon>
        <taxon>Flavobacteriaceae</taxon>
        <taxon>Sinomicrobium</taxon>
    </lineage>
</organism>
<dbReference type="Gene3D" id="2.40.170.20">
    <property type="entry name" value="TonB-dependent receptor, beta-barrel domain"/>
    <property type="match status" value="1"/>
</dbReference>
<name>A0A926JW89_9FLAO</name>
<dbReference type="SUPFAM" id="SSF56935">
    <property type="entry name" value="Porins"/>
    <property type="match status" value="1"/>
</dbReference>
<dbReference type="GO" id="GO:0009279">
    <property type="term" value="C:cell outer membrane"/>
    <property type="evidence" value="ECO:0007669"/>
    <property type="project" value="UniProtKB-SubCell"/>
</dbReference>
<keyword evidence="4" id="KW-0675">Receptor</keyword>
<comment type="subcellular location">
    <subcellularLocation>
        <location evidence="1">Cell outer membrane</location>
    </subcellularLocation>
</comment>
<evidence type="ECO:0000256" key="3">
    <source>
        <dbReference type="ARBA" id="ARBA00023237"/>
    </source>
</evidence>
<dbReference type="AlphaFoldDB" id="A0A926JW89"/>
<accession>A0A926JW89</accession>
<evidence type="ECO:0000256" key="2">
    <source>
        <dbReference type="ARBA" id="ARBA00023136"/>
    </source>
</evidence>
<dbReference type="Proteomes" id="UP000653730">
    <property type="component" value="Unassembled WGS sequence"/>
</dbReference>
<proteinExistence type="predicted"/>